<comment type="caution">
    <text evidence="1">The sequence shown here is derived from an EMBL/GenBank/DDBJ whole genome shotgun (WGS) entry which is preliminary data.</text>
</comment>
<accession>X1W0B4</accession>
<gene>
    <name evidence="1" type="ORF">S12H4_62582</name>
</gene>
<evidence type="ECO:0000313" key="1">
    <source>
        <dbReference type="EMBL" id="GAJ19910.1"/>
    </source>
</evidence>
<sequence length="69" mass="7829">PADKGHRRFLRENGDGKDFAVVDILVGQTLSVDADRYHWRLGCELEHGIDDTAVEFVILFRADYAHTVT</sequence>
<proteinExistence type="predicted"/>
<feature type="non-terminal residue" evidence="1">
    <location>
        <position position="1"/>
    </location>
</feature>
<protein>
    <submittedName>
        <fullName evidence="1">Uncharacterized protein</fullName>
    </submittedName>
</protein>
<reference evidence="1" key="1">
    <citation type="journal article" date="2014" name="Front. Microbiol.">
        <title>High frequency of phylogenetically diverse reductive dehalogenase-homologous genes in deep subseafloor sedimentary metagenomes.</title>
        <authorList>
            <person name="Kawai M."/>
            <person name="Futagami T."/>
            <person name="Toyoda A."/>
            <person name="Takaki Y."/>
            <person name="Nishi S."/>
            <person name="Hori S."/>
            <person name="Arai W."/>
            <person name="Tsubouchi T."/>
            <person name="Morono Y."/>
            <person name="Uchiyama I."/>
            <person name="Ito T."/>
            <person name="Fujiyama A."/>
            <person name="Inagaki F."/>
            <person name="Takami H."/>
        </authorList>
    </citation>
    <scope>NUCLEOTIDE SEQUENCE</scope>
    <source>
        <strain evidence="1">Expedition CK06-06</strain>
    </source>
</reference>
<dbReference type="EMBL" id="BARW01042055">
    <property type="protein sequence ID" value="GAJ19910.1"/>
    <property type="molecule type" value="Genomic_DNA"/>
</dbReference>
<organism evidence="1">
    <name type="scientific">marine sediment metagenome</name>
    <dbReference type="NCBI Taxonomy" id="412755"/>
    <lineage>
        <taxon>unclassified sequences</taxon>
        <taxon>metagenomes</taxon>
        <taxon>ecological metagenomes</taxon>
    </lineage>
</organism>
<dbReference type="AlphaFoldDB" id="X1W0B4"/>
<name>X1W0B4_9ZZZZ</name>